<sequence length="215" mass="23408">MLARAALPPSTAQATGCPTAPQVGPHHPRRPRAGVTCSTRDDDNEWVQRLRAGDTAAVQQFCQRYRRALLALIGRLVRDPASAENVLQESLLRIWLALASYDSARGRLHTWAVRICTHAAVDHLRSRAAGQARRVGSLGPLAQVGAEPVAPTTFWPKHIGLAALLDQLRPAHQRPLELVYFEGRTYAAAAAEQGVPVGTAKSWAAAAKHRLAQWF</sequence>
<reference evidence="8 9" key="1">
    <citation type="submission" date="2016-08" db="EMBL/GenBank/DDBJ databases">
        <title>Hymenobacter coccineus sp. nov., Hymenobacter lapidarius sp. nov. and Hymenobacter glacialis sp. nov., isolated from Antarctic soil.</title>
        <authorList>
            <person name="Sedlacek I."/>
            <person name="Kralova S."/>
            <person name="Kyrova K."/>
            <person name="Maslanova I."/>
            <person name="Stankova E."/>
            <person name="Vrbovska V."/>
            <person name="Nemec M."/>
            <person name="Bartak M."/>
            <person name="Svec P."/>
            <person name="Busse H.-J."/>
            <person name="Pantucek R."/>
        </authorList>
    </citation>
    <scope>NUCLEOTIDE SEQUENCE [LARGE SCALE GENOMIC DNA]</scope>
    <source>
        <strain evidence="8 9">CCM 8649</strain>
    </source>
</reference>
<name>A0A1G1TJG8_9BACT</name>
<keyword evidence="2" id="KW-0805">Transcription regulation</keyword>
<evidence type="ECO:0000256" key="1">
    <source>
        <dbReference type="ARBA" id="ARBA00010641"/>
    </source>
</evidence>
<dbReference type="InterPro" id="IPR039425">
    <property type="entry name" value="RNA_pol_sigma-70-like"/>
</dbReference>
<dbReference type="InterPro" id="IPR013324">
    <property type="entry name" value="RNA_pol_sigma_r3/r4-like"/>
</dbReference>
<protein>
    <recommendedName>
        <fullName evidence="10">RNA polymerase sigma-70 region 2 domain-containing protein</fullName>
    </recommendedName>
</protein>
<evidence type="ECO:0000256" key="3">
    <source>
        <dbReference type="ARBA" id="ARBA00023082"/>
    </source>
</evidence>
<dbReference type="Proteomes" id="UP000177506">
    <property type="component" value="Unassembled WGS sequence"/>
</dbReference>
<keyword evidence="3" id="KW-0731">Sigma factor</keyword>
<organism evidence="8 9">
    <name type="scientific">Hymenobacter coccineus</name>
    <dbReference type="NCBI Taxonomy" id="1908235"/>
    <lineage>
        <taxon>Bacteria</taxon>
        <taxon>Pseudomonadati</taxon>
        <taxon>Bacteroidota</taxon>
        <taxon>Cytophagia</taxon>
        <taxon>Cytophagales</taxon>
        <taxon>Hymenobacteraceae</taxon>
        <taxon>Hymenobacter</taxon>
    </lineage>
</organism>
<evidence type="ECO:0000259" key="7">
    <source>
        <dbReference type="Pfam" id="PF08281"/>
    </source>
</evidence>
<dbReference type="Gene3D" id="1.10.10.10">
    <property type="entry name" value="Winged helix-like DNA-binding domain superfamily/Winged helix DNA-binding domain"/>
    <property type="match status" value="1"/>
</dbReference>
<dbReference type="InterPro" id="IPR013325">
    <property type="entry name" value="RNA_pol_sigma_r2"/>
</dbReference>
<dbReference type="GO" id="GO:0016987">
    <property type="term" value="F:sigma factor activity"/>
    <property type="evidence" value="ECO:0007669"/>
    <property type="project" value="UniProtKB-KW"/>
</dbReference>
<evidence type="ECO:0008006" key="10">
    <source>
        <dbReference type="Google" id="ProtNLM"/>
    </source>
</evidence>
<dbReference type="PANTHER" id="PTHR43133">
    <property type="entry name" value="RNA POLYMERASE ECF-TYPE SIGMA FACTO"/>
    <property type="match status" value="1"/>
</dbReference>
<dbReference type="Gene3D" id="1.10.1740.10">
    <property type="match status" value="1"/>
</dbReference>
<evidence type="ECO:0000313" key="8">
    <source>
        <dbReference type="EMBL" id="OGX90997.1"/>
    </source>
</evidence>
<dbReference type="InterPro" id="IPR007627">
    <property type="entry name" value="RNA_pol_sigma70_r2"/>
</dbReference>
<comment type="caution">
    <text evidence="8">The sequence shown here is derived from an EMBL/GenBank/DDBJ whole genome shotgun (WGS) entry which is preliminary data.</text>
</comment>
<dbReference type="InterPro" id="IPR036388">
    <property type="entry name" value="WH-like_DNA-bd_sf"/>
</dbReference>
<proteinExistence type="inferred from homology"/>
<evidence type="ECO:0000313" key="9">
    <source>
        <dbReference type="Proteomes" id="UP000177506"/>
    </source>
</evidence>
<evidence type="ECO:0000256" key="4">
    <source>
        <dbReference type="ARBA" id="ARBA00023163"/>
    </source>
</evidence>
<dbReference type="Pfam" id="PF04542">
    <property type="entry name" value="Sigma70_r2"/>
    <property type="match status" value="1"/>
</dbReference>
<dbReference type="PANTHER" id="PTHR43133:SF62">
    <property type="entry name" value="RNA POLYMERASE SIGMA FACTOR SIGZ"/>
    <property type="match status" value="1"/>
</dbReference>
<feature type="region of interest" description="Disordered" evidence="5">
    <location>
        <begin position="1"/>
        <end position="38"/>
    </location>
</feature>
<dbReference type="InterPro" id="IPR013249">
    <property type="entry name" value="RNA_pol_sigma70_r4_t2"/>
</dbReference>
<feature type="domain" description="RNA polymerase sigma factor 70 region 4 type 2" evidence="7">
    <location>
        <begin position="161"/>
        <end position="210"/>
    </location>
</feature>
<dbReference type="GO" id="GO:0003677">
    <property type="term" value="F:DNA binding"/>
    <property type="evidence" value="ECO:0007669"/>
    <property type="project" value="InterPro"/>
</dbReference>
<evidence type="ECO:0000256" key="2">
    <source>
        <dbReference type="ARBA" id="ARBA00023015"/>
    </source>
</evidence>
<gene>
    <name evidence="8" type="ORF">BEN49_05825</name>
</gene>
<dbReference type="EMBL" id="MDZA01000099">
    <property type="protein sequence ID" value="OGX90997.1"/>
    <property type="molecule type" value="Genomic_DNA"/>
</dbReference>
<dbReference type="Pfam" id="PF08281">
    <property type="entry name" value="Sigma70_r4_2"/>
    <property type="match status" value="1"/>
</dbReference>
<dbReference type="AlphaFoldDB" id="A0A1G1TJG8"/>
<dbReference type="NCBIfam" id="TIGR02937">
    <property type="entry name" value="sigma70-ECF"/>
    <property type="match status" value="1"/>
</dbReference>
<evidence type="ECO:0000259" key="6">
    <source>
        <dbReference type="Pfam" id="PF04542"/>
    </source>
</evidence>
<keyword evidence="4" id="KW-0804">Transcription</keyword>
<dbReference type="InterPro" id="IPR014284">
    <property type="entry name" value="RNA_pol_sigma-70_dom"/>
</dbReference>
<evidence type="ECO:0000256" key="5">
    <source>
        <dbReference type="SAM" id="MobiDB-lite"/>
    </source>
</evidence>
<dbReference type="GO" id="GO:0006352">
    <property type="term" value="P:DNA-templated transcription initiation"/>
    <property type="evidence" value="ECO:0007669"/>
    <property type="project" value="InterPro"/>
</dbReference>
<keyword evidence="9" id="KW-1185">Reference proteome</keyword>
<dbReference type="SUPFAM" id="SSF88659">
    <property type="entry name" value="Sigma3 and sigma4 domains of RNA polymerase sigma factors"/>
    <property type="match status" value="1"/>
</dbReference>
<comment type="similarity">
    <text evidence="1">Belongs to the sigma-70 factor family. ECF subfamily.</text>
</comment>
<dbReference type="SUPFAM" id="SSF88946">
    <property type="entry name" value="Sigma2 domain of RNA polymerase sigma factors"/>
    <property type="match status" value="1"/>
</dbReference>
<accession>A0A1G1TJG8</accession>
<feature type="domain" description="RNA polymerase sigma-70 region 2" evidence="6">
    <location>
        <begin position="63"/>
        <end position="128"/>
    </location>
</feature>